<evidence type="ECO:0000313" key="2">
    <source>
        <dbReference type="Proteomes" id="UP000005699"/>
    </source>
</evidence>
<protein>
    <submittedName>
        <fullName evidence="1">Uncharacterized protein</fullName>
    </submittedName>
</protein>
<gene>
    <name evidence="1" type="ORF">HMPREF0819_1040</name>
</gene>
<sequence length="60" mass="6957">MQAKMRGSLIFRTIKDMVAFDFPRKTLSTSLIDELAYPMASDARKMTNSRSKRGKKRFVK</sequence>
<name>E8JPW7_STREI</name>
<accession>E8JPW7</accession>
<comment type="caution">
    <text evidence="1">The sequence shown here is derived from an EMBL/GenBank/DDBJ whole genome shotgun (WGS) entry which is preliminary data.</text>
</comment>
<dbReference type="EMBL" id="AEVB01000030">
    <property type="protein sequence ID" value="EFW88793.1"/>
    <property type="molecule type" value="Genomic_DNA"/>
</dbReference>
<dbReference type="AlphaFoldDB" id="E8JPW7"/>
<organism evidence="1 2">
    <name type="scientific">Streptococcus equinus ATCC 9812</name>
    <dbReference type="NCBI Taxonomy" id="525379"/>
    <lineage>
        <taxon>Bacteria</taxon>
        <taxon>Bacillati</taxon>
        <taxon>Bacillota</taxon>
        <taxon>Bacilli</taxon>
        <taxon>Lactobacillales</taxon>
        <taxon>Streptococcaceae</taxon>
        <taxon>Streptococcus</taxon>
    </lineage>
</organism>
<dbReference type="HOGENOM" id="CLU_2939792_0_0_9"/>
<evidence type="ECO:0000313" key="1">
    <source>
        <dbReference type="EMBL" id="EFW88793.1"/>
    </source>
</evidence>
<dbReference type="Proteomes" id="UP000005699">
    <property type="component" value="Unassembled WGS sequence"/>
</dbReference>
<reference evidence="1 2" key="1">
    <citation type="submission" date="2010-12" db="EMBL/GenBank/DDBJ databases">
        <authorList>
            <person name="Muzny D."/>
            <person name="Qin X."/>
            <person name="Deng J."/>
            <person name="Jiang H."/>
            <person name="Liu Y."/>
            <person name="Qu J."/>
            <person name="Song X.-Z."/>
            <person name="Zhang L."/>
            <person name="Thornton R."/>
            <person name="Coyle M."/>
            <person name="Francisco L."/>
            <person name="Jackson L."/>
            <person name="Javaid M."/>
            <person name="Korchina V."/>
            <person name="Kovar C."/>
            <person name="Mata R."/>
            <person name="Mathew T."/>
            <person name="Ngo R."/>
            <person name="Nguyen L."/>
            <person name="Nguyen N."/>
            <person name="Okwuonu G."/>
            <person name="Ongeri F."/>
            <person name="Pham C."/>
            <person name="Simmons D."/>
            <person name="Wilczek-Boney K."/>
            <person name="Hale W."/>
            <person name="Jakkamsetti A."/>
            <person name="Pham P."/>
            <person name="Ruth R."/>
            <person name="San Lucas F."/>
            <person name="Warren J."/>
            <person name="Zhang J."/>
            <person name="Zhao Z."/>
            <person name="Zhou C."/>
            <person name="Zhu D."/>
            <person name="Lee S."/>
            <person name="Bess C."/>
            <person name="Blankenburg K."/>
            <person name="Forbes L."/>
            <person name="Fu Q."/>
            <person name="Gubbala S."/>
            <person name="Hirani K."/>
            <person name="Jayaseelan J.C."/>
            <person name="Lara F."/>
            <person name="Munidasa M."/>
            <person name="Palculict T."/>
            <person name="Patil S."/>
            <person name="Pu L.-L."/>
            <person name="Saada N."/>
            <person name="Tang L."/>
            <person name="Weissenberger G."/>
            <person name="Zhu Y."/>
            <person name="Hemphill L."/>
            <person name="Shang Y."/>
            <person name="Youmans B."/>
            <person name="Ayvaz T."/>
            <person name="Ross M."/>
            <person name="Santibanez J."/>
            <person name="Aqrawi P."/>
            <person name="Gross S."/>
            <person name="Joshi V."/>
            <person name="Fowler G."/>
            <person name="Nazareth L."/>
            <person name="Reid J."/>
            <person name="Worley K."/>
            <person name="Petrosino J."/>
            <person name="Highlander S."/>
            <person name="Gibbs R."/>
        </authorList>
    </citation>
    <scope>NUCLEOTIDE SEQUENCE [LARGE SCALE GENOMIC DNA]</scope>
    <source>
        <strain evidence="1 2">ATCC 9812</strain>
    </source>
</reference>
<proteinExistence type="predicted"/>